<reference evidence="2" key="1">
    <citation type="submission" date="2011-07" db="EMBL/GenBank/DDBJ databases">
        <authorList>
            <consortium name="Caenorhabditis brenneri Sequencing and Analysis Consortium"/>
            <person name="Wilson R.K."/>
        </authorList>
    </citation>
    <scope>NUCLEOTIDE SEQUENCE [LARGE SCALE GENOMIC DNA]</scope>
    <source>
        <strain evidence="2">PB2801</strain>
    </source>
</reference>
<dbReference type="AlphaFoldDB" id="G0MD55"/>
<dbReference type="InParanoid" id="G0MD55"/>
<gene>
    <name evidence="1" type="ORF">CAEBREN_12685</name>
</gene>
<keyword evidence="2" id="KW-1185">Reference proteome</keyword>
<accession>G0MD55</accession>
<dbReference type="Proteomes" id="UP000008068">
    <property type="component" value="Unassembled WGS sequence"/>
</dbReference>
<proteinExistence type="predicted"/>
<dbReference type="HOGENOM" id="CLU_2760070_0_0_1"/>
<protein>
    <submittedName>
        <fullName evidence="1">Uncharacterized protein</fullName>
    </submittedName>
</protein>
<organism evidence="2">
    <name type="scientific">Caenorhabditis brenneri</name>
    <name type="common">Nematode worm</name>
    <dbReference type="NCBI Taxonomy" id="135651"/>
    <lineage>
        <taxon>Eukaryota</taxon>
        <taxon>Metazoa</taxon>
        <taxon>Ecdysozoa</taxon>
        <taxon>Nematoda</taxon>
        <taxon>Chromadorea</taxon>
        <taxon>Rhabditida</taxon>
        <taxon>Rhabditina</taxon>
        <taxon>Rhabditomorpha</taxon>
        <taxon>Rhabditoidea</taxon>
        <taxon>Rhabditidae</taxon>
        <taxon>Peloderinae</taxon>
        <taxon>Caenorhabditis</taxon>
    </lineage>
</organism>
<dbReference type="EMBL" id="GL379790">
    <property type="protein sequence ID" value="EGT49831.1"/>
    <property type="molecule type" value="Genomic_DNA"/>
</dbReference>
<evidence type="ECO:0000313" key="2">
    <source>
        <dbReference type="Proteomes" id="UP000008068"/>
    </source>
</evidence>
<sequence>MDAESVVRRVIQIVIDVLNIEAAQYRVLHRMKNPYGIPINNVVNLGHSEAKSAFKVYRKIDRNGIDNNNH</sequence>
<evidence type="ECO:0000313" key="1">
    <source>
        <dbReference type="EMBL" id="EGT49831.1"/>
    </source>
</evidence>
<name>G0MD55_CAEBE</name>